<dbReference type="EMBL" id="JACHDY010000001">
    <property type="protein sequence ID" value="MBB5315821.1"/>
    <property type="molecule type" value="Genomic_DNA"/>
</dbReference>
<dbReference type="InterPro" id="IPR041519">
    <property type="entry name" value="HEPN_RiboL-PSP"/>
</dbReference>
<evidence type="ECO:0000313" key="2">
    <source>
        <dbReference type="EMBL" id="MBB5315821.1"/>
    </source>
</evidence>
<dbReference type="Pfam" id="PF18735">
    <property type="entry name" value="HEPN_RiboL-PSP"/>
    <property type="match status" value="1"/>
</dbReference>
<evidence type="ECO:0000313" key="3">
    <source>
        <dbReference type="Proteomes" id="UP000568106"/>
    </source>
</evidence>
<sequence length="167" mass="19217">MAYQSHFVHADRIIAHLGSLRGPTLDPLLEAKYVGFVAVACVTVFEMAIKEILTTFADKKHQVLGSFIRHSCERMNGRIQLDSLKPNYIFPLGLKYKERFDKKIDQTARTTLRTQRRDIRASYKNIILWRHGFAHSATIGTATWTEVVQAYEDGKEIIRCLHESLVR</sequence>
<organism evidence="2 3">
    <name type="scientific">Tunturiibacter empetritectus</name>
    <dbReference type="NCBI Taxonomy" id="3069691"/>
    <lineage>
        <taxon>Bacteria</taxon>
        <taxon>Pseudomonadati</taxon>
        <taxon>Acidobacteriota</taxon>
        <taxon>Terriglobia</taxon>
        <taxon>Terriglobales</taxon>
        <taxon>Acidobacteriaceae</taxon>
        <taxon>Tunturiibacter</taxon>
    </lineage>
</organism>
<proteinExistence type="predicted"/>
<dbReference type="AlphaFoldDB" id="A0A7W8MPL5"/>
<reference evidence="2" key="1">
    <citation type="submission" date="2020-08" db="EMBL/GenBank/DDBJ databases">
        <title>Genomic Encyclopedia of Type Strains, Phase IV (KMG-V): Genome sequencing to study the core and pangenomes of soil and plant-associated prokaryotes.</title>
        <authorList>
            <person name="Whitman W."/>
        </authorList>
    </citation>
    <scope>NUCLEOTIDE SEQUENCE [LARGE SCALE GENOMIC DNA]</scope>
    <source>
        <strain evidence="2">M8UP27</strain>
    </source>
</reference>
<evidence type="ECO:0000259" key="1">
    <source>
        <dbReference type="Pfam" id="PF18735"/>
    </source>
</evidence>
<dbReference type="Proteomes" id="UP000568106">
    <property type="component" value="Unassembled WGS sequence"/>
</dbReference>
<accession>A0A7W8MPL5</accession>
<protein>
    <recommendedName>
        <fullName evidence="1">RiboL-PSP-HEPN domain-containing protein</fullName>
    </recommendedName>
</protein>
<comment type="caution">
    <text evidence="2">The sequence shown here is derived from an EMBL/GenBank/DDBJ whole genome shotgun (WGS) entry which is preliminary data.</text>
</comment>
<feature type="domain" description="RiboL-PSP-HEPN" evidence="1">
    <location>
        <begin position="11"/>
        <end position="165"/>
    </location>
</feature>
<gene>
    <name evidence="2" type="ORF">HDF09_000471</name>
</gene>
<name>A0A7W8MPL5_9BACT</name>
<keyword evidence="3" id="KW-1185">Reference proteome</keyword>